<dbReference type="SMART" id="SM00086">
    <property type="entry name" value="PAC"/>
    <property type="match status" value="3"/>
</dbReference>
<evidence type="ECO:0000259" key="10">
    <source>
        <dbReference type="PROSITE" id="PS50110"/>
    </source>
</evidence>
<organism evidence="14 15">
    <name type="scientific">Azonexus hydrophilus</name>
    <dbReference type="NCBI Taxonomy" id="418702"/>
    <lineage>
        <taxon>Bacteria</taxon>
        <taxon>Pseudomonadati</taxon>
        <taxon>Pseudomonadota</taxon>
        <taxon>Betaproteobacteria</taxon>
        <taxon>Rhodocyclales</taxon>
        <taxon>Azonexaceae</taxon>
        <taxon>Azonexus</taxon>
    </lineage>
</organism>
<comment type="catalytic activity">
    <reaction evidence="1">
        <text>ATP + protein L-histidine = ADP + protein N-phospho-L-histidine.</text>
        <dbReference type="EC" id="2.7.13.3"/>
    </reaction>
</comment>
<dbReference type="Pfam" id="PF00512">
    <property type="entry name" value="HisKA"/>
    <property type="match status" value="1"/>
</dbReference>
<keyword evidence="6" id="KW-0902">Two-component regulatory system</keyword>
<feature type="domain" description="HPt" evidence="13">
    <location>
        <begin position="1013"/>
        <end position="1107"/>
    </location>
</feature>
<dbReference type="InterPro" id="IPR013655">
    <property type="entry name" value="PAS_fold_3"/>
</dbReference>
<dbReference type="InterPro" id="IPR005467">
    <property type="entry name" value="His_kinase_dom"/>
</dbReference>
<evidence type="ECO:0000256" key="2">
    <source>
        <dbReference type="ARBA" id="ARBA00012438"/>
    </source>
</evidence>
<keyword evidence="3 8" id="KW-0597">Phosphoprotein</keyword>
<gene>
    <name evidence="14" type="ORF">AADV58_07945</name>
</gene>
<dbReference type="Pfam" id="PF08447">
    <property type="entry name" value="PAS_3"/>
    <property type="match status" value="1"/>
</dbReference>
<dbReference type="InterPro" id="IPR000700">
    <property type="entry name" value="PAS-assoc_C"/>
</dbReference>
<dbReference type="InterPro" id="IPR001789">
    <property type="entry name" value="Sig_transdc_resp-reg_receiver"/>
</dbReference>
<dbReference type="InterPro" id="IPR036097">
    <property type="entry name" value="HisK_dim/P_sf"/>
</dbReference>
<reference evidence="14 15" key="1">
    <citation type="submission" date="2024-04" db="EMBL/GenBank/DDBJ databases">
        <title>Dissimilatory iodate-reducing microorganisms contribute to the enrichment of iodine in groundwater.</title>
        <authorList>
            <person name="Jiang Z."/>
        </authorList>
    </citation>
    <scope>NUCLEOTIDE SEQUENCE [LARGE SCALE GENOMIC DNA]</scope>
    <source>
        <strain evidence="14 15">NCP973</strain>
    </source>
</reference>
<dbReference type="PROSITE" id="PS50894">
    <property type="entry name" value="HPT"/>
    <property type="match status" value="1"/>
</dbReference>
<dbReference type="SUPFAM" id="SSF55781">
    <property type="entry name" value="GAF domain-like"/>
    <property type="match status" value="1"/>
</dbReference>
<dbReference type="SUPFAM" id="SSF52172">
    <property type="entry name" value="CheY-like"/>
    <property type="match status" value="1"/>
</dbReference>
<feature type="modified residue" description="Phosphohistidine" evidence="7">
    <location>
        <position position="1052"/>
    </location>
</feature>
<dbReference type="InterPro" id="IPR036641">
    <property type="entry name" value="HPT_dom_sf"/>
</dbReference>
<dbReference type="InterPro" id="IPR003661">
    <property type="entry name" value="HisK_dim/P_dom"/>
</dbReference>
<dbReference type="Proteomes" id="UP001479520">
    <property type="component" value="Chromosome"/>
</dbReference>
<dbReference type="CDD" id="cd16922">
    <property type="entry name" value="HATPase_EvgS-ArcB-TorS-like"/>
    <property type="match status" value="1"/>
</dbReference>
<feature type="domain" description="Response regulatory" evidence="10">
    <location>
        <begin position="854"/>
        <end position="970"/>
    </location>
</feature>
<dbReference type="Pfam" id="PF02518">
    <property type="entry name" value="HATPase_c"/>
    <property type="match status" value="1"/>
</dbReference>
<evidence type="ECO:0000259" key="13">
    <source>
        <dbReference type="PROSITE" id="PS50894"/>
    </source>
</evidence>
<dbReference type="InterPro" id="IPR003018">
    <property type="entry name" value="GAF"/>
</dbReference>
<dbReference type="NCBIfam" id="TIGR00229">
    <property type="entry name" value="sensory_box"/>
    <property type="match status" value="2"/>
</dbReference>
<evidence type="ECO:0000256" key="3">
    <source>
        <dbReference type="ARBA" id="ARBA00022553"/>
    </source>
</evidence>
<evidence type="ECO:0000256" key="7">
    <source>
        <dbReference type="PROSITE-ProRule" id="PRU00110"/>
    </source>
</evidence>
<dbReference type="PANTHER" id="PTHR45339:SF5">
    <property type="entry name" value="HISTIDINE KINASE"/>
    <property type="match status" value="1"/>
</dbReference>
<dbReference type="SUPFAM" id="SSF47384">
    <property type="entry name" value="Homodimeric domain of signal transducing histidine kinase"/>
    <property type="match status" value="1"/>
</dbReference>
<dbReference type="Pfam" id="PF13185">
    <property type="entry name" value="GAF_2"/>
    <property type="match status" value="1"/>
</dbReference>
<dbReference type="Pfam" id="PF01627">
    <property type="entry name" value="Hpt"/>
    <property type="match status" value="1"/>
</dbReference>
<dbReference type="SUPFAM" id="SSF55874">
    <property type="entry name" value="ATPase domain of HSP90 chaperone/DNA topoisomerase II/histidine kinase"/>
    <property type="match status" value="1"/>
</dbReference>
<dbReference type="SMART" id="SM00073">
    <property type="entry name" value="HPT"/>
    <property type="match status" value="1"/>
</dbReference>
<dbReference type="Pfam" id="PF08448">
    <property type="entry name" value="PAS_4"/>
    <property type="match status" value="1"/>
</dbReference>
<evidence type="ECO:0000259" key="9">
    <source>
        <dbReference type="PROSITE" id="PS50109"/>
    </source>
</evidence>
<dbReference type="PROSITE" id="PS50112">
    <property type="entry name" value="PAS"/>
    <property type="match status" value="2"/>
</dbReference>
<dbReference type="PROSITE" id="PS50113">
    <property type="entry name" value="PAC"/>
    <property type="match status" value="2"/>
</dbReference>
<dbReference type="InterPro" id="IPR000014">
    <property type="entry name" value="PAS"/>
</dbReference>
<dbReference type="InterPro" id="IPR001610">
    <property type="entry name" value="PAC"/>
</dbReference>
<feature type="domain" description="PAS" evidence="11">
    <location>
        <begin position="444"/>
        <end position="490"/>
    </location>
</feature>
<keyword evidence="15" id="KW-1185">Reference proteome</keyword>
<dbReference type="Gene3D" id="1.10.287.130">
    <property type="match status" value="1"/>
</dbReference>
<evidence type="ECO:0000256" key="1">
    <source>
        <dbReference type="ARBA" id="ARBA00000085"/>
    </source>
</evidence>
<dbReference type="Pfam" id="PF00072">
    <property type="entry name" value="Response_reg"/>
    <property type="match status" value="1"/>
</dbReference>
<dbReference type="InterPro" id="IPR011006">
    <property type="entry name" value="CheY-like_superfamily"/>
</dbReference>
<dbReference type="SMART" id="SM00448">
    <property type="entry name" value="REC"/>
    <property type="match status" value="1"/>
</dbReference>
<feature type="modified residue" description="4-aspartylphosphate" evidence="8">
    <location>
        <position position="903"/>
    </location>
</feature>
<dbReference type="CDD" id="cd00130">
    <property type="entry name" value="PAS"/>
    <property type="match status" value="1"/>
</dbReference>
<dbReference type="InterPro" id="IPR004358">
    <property type="entry name" value="Sig_transdc_His_kin-like_C"/>
</dbReference>
<dbReference type="CDD" id="cd17546">
    <property type="entry name" value="REC_hyHK_CKI1_RcsC-like"/>
    <property type="match status" value="1"/>
</dbReference>
<dbReference type="SUPFAM" id="SSF47226">
    <property type="entry name" value="Histidine-containing phosphotransfer domain, HPT domain"/>
    <property type="match status" value="1"/>
</dbReference>
<dbReference type="InterPro" id="IPR029016">
    <property type="entry name" value="GAF-like_dom_sf"/>
</dbReference>
<evidence type="ECO:0000313" key="14">
    <source>
        <dbReference type="EMBL" id="WZJ23069.1"/>
    </source>
</evidence>
<dbReference type="PRINTS" id="PR00344">
    <property type="entry name" value="BCTRLSENSOR"/>
</dbReference>
<protein>
    <recommendedName>
        <fullName evidence="2">histidine kinase</fullName>
        <ecNumber evidence="2">2.7.13.3</ecNumber>
    </recommendedName>
</protein>
<dbReference type="Gene3D" id="3.40.50.2300">
    <property type="match status" value="1"/>
</dbReference>
<dbReference type="InterPro" id="IPR003594">
    <property type="entry name" value="HATPase_dom"/>
</dbReference>
<feature type="domain" description="PAC" evidence="12">
    <location>
        <begin position="515"/>
        <end position="569"/>
    </location>
</feature>
<dbReference type="EMBL" id="CP151406">
    <property type="protein sequence ID" value="WZJ23069.1"/>
    <property type="molecule type" value="Genomic_DNA"/>
</dbReference>
<dbReference type="Gene3D" id="3.30.565.10">
    <property type="entry name" value="Histidine kinase-like ATPase, C-terminal domain"/>
    <property type="match status" value="1"/>
</dbReference>
<evidence type="ECO:0000256" key="6">
    <source>
        <dbReference type="ARBA" id="ARBA00023012"/>
    </source>
</evidence>
<dbReference type="PROSITE" id="PS50110">
    <property type="entry name" value="RESPONSE_REGULATORY"/>
    <property type="match status" value="1"/>
</dbReference>
<dbReference type="PANTHER" id="PTHR45339">
    <property type="entry name" value="HYBRID SIGNAL TRANSDUCTION HISTIDINE KINASE J"/>
    <property type="match status" value="1"/>
</dbReference>
<evidence type="ECO:0000259" key="11">
    <source>
        <dbReference type="PROSITE" id="PS50112"/>
    </source>
</evidence>
<dbReference type="PROSITE" id="PS50109">
    <property type="entry name" value="HIS_KIN"/>
    <property type="match status" value="1"/>
</dbReference>
<dbReference type="SMART" id="SM00387">
    <property type="entry name" value="HATPase_c"/>
    <property type="match status" value="1"/>
</dbReference>
<dbReference type="SMART" id="SM00091">
    <property type="entry name" value="PAS"/>
    <property type="match status" value="3"/>
</dbReference>
<feature type="domain" description="PAS" evidence="11">
    <location>
        <begin position="139"/>
        <end position="181"/>
    </location>
</feature>
<name>A0ABZ2XNN2_9RHOO</name>
<dbReference type="SUPFAM" id="SSF55785">
    <property type="entry name" value="PYP-like sensor domain (PAS domain)"/>
    <property type="match status" value="3"/>
</dbReference>
<accession>A0ABZ2XNN2</accession>
<dbReference type="SMART" id="SM00388">
    <property type="entry name" value="HisKA"/>
    <property type="match status" value="1"/>
</dbReference>
<dbReference type="RefSeq" id="WP_341744500.1">
    <property type="nucleotide sequence ID" value="NZ_CP151406.1"/>
</dbReference>
<evidence type="ECO:0000256" key="8">
    <source>
        <dbReference type="PROSITE-ProRule" id="PRU00169"/>
    </source>
</evidence>
<dbReference type="InterPro" id="IPR013656">
    <property type="entry name" value="PAS_4"/>
</dbReference>
<dbReference type="EC" id="2.7.13.3" evidence="2"/>
<evidence type="ECO:0000256" key="4">
    <source>
        <dbReference type="ARBA" id="ARBA00022679"/>
    </source>
</evidence>
<evidence type="ECO:0000259" key="12">
    <source>
        <dbReference type="PROSITE" id="PS50113"/>
    </source>
</evidence>
<proteinExistence type="predicted"/>
<sequence length="1110" mass="121104">MMEARRSSLAGQIDLVLEATGVGLWEFDHRQGVVIRSPGLISVLHYGQAQASEALETLLLRLHEADRHILRDALLVQLNNPAGQFEVEFRILDGRGEMRWFSSRGKVIERDDNGAPLISAGIAIDINTQKRHEVELQHSEARFRRLLENVPLPMAHINAAREVRFINRQFTECFGYTLADVPNVWAWAELAFPDPVYRESTGTRWELSVTEAMSTQSAIPPMTCRVNCRNGQVRIVEVSGMPLGEDYLVNFIDVTEQREQRQLLEFGNDILHRISIGEPQNEVLTQICLAVEALDPQIRCSVMLLNDDGKRLRSGAGPSLPEAYLKAIDGARVGPAVGSCGTAAYRGEEVFVADIASDPLWANYKSTALVHGLVACWSSPIISPEGAVLGTFAIYWPTANPVVPRLVRAYLDVAKRLAAIAIESARREAAMLAMLEEQHRAQAQLRKLSQAVEQSPVAVLITDLEARIEYVNQAFIEVSGYSAEELLGSNPRLLKSGLTPPSHYESMWQTLLRGESWQGQLTNRNRQGEIFYEFAVISPIREPDGRVTNYLAVKQDITERKRIGEELDRHRHHLEELVSQRTAELECAMAAAEVANRAKSAFLANMSHEIRTPMNAIVGLTHRLLKQAGDAEQKGYLETIKASADHLLAVLNDILDLSRIEAGKLELAQTDFNLPELLERTLGLVRERAMEKGLALHLDAAQMPEWVHGDPTRLAQALLNYLSNAIKFTEQGGVTLRGRVLETLDGQLKLHFEVCDSGIGISAEVLERLFNPFEQADNSMTRLHGGSGLGLVITRELAELMGGTAGCESTPGVGSRFWFSALLGQASQGAAVHLPALPGESIEAVLARDCGGARILLCEDNPVNQEVARTLLCDLGLVVRLAENGAQGVDLVMKEAVDLVLMDVQMPVMDGLQATRRIRALPGKASLPILAMTANVFAEDRAACLAAGMNDFVAKPVDPDSLYAALLRWLPATAALSVANPVPALAPVADAEGSLRALSGVDAEALLQMMRGKAGKAIQLLRLFAESHRQDVEQLRSALAAGDPGAAEHVVHALKGAAGTLSLTETHQLAARVNDRLRQGETAAAMADDIDRLDQALLRICAGIAGLPSD</sequence>
<dbReference type="Gene3D" id="3.30.450.20">
    <property type="entry name" value="PAS domain"/>
    <property type="match status" value="3"/>
</dbReference>
<dbReference type="InterPro" id="IPR008207">
    <property type="entry name" value="Sig_transdc_His_kin_Hpt_dom"/>
</dbReference>
<dbReference type="InterPro" id="IPR035965">
    <property type="entry name" value="PAS-like_dom_sf"/>
</dbReference>
<keyword evidence="4" id="KW-0808">Transferase</keyword>
<feature type="domain" description="Histidine kinase" evidence="9">
    <location>
        <begin position="605"/>
        <end position="825"/>
    </location>
</feature>
<dbReference type="InterPro" id="IPR036890">
    <property type="entry name" value="HATPase_C_sf"/>
</dbReference>
<evidence type="ECO:0000256" key="5">
    <source>
        <dbReference type="ARBA" id="ARBA00022777"/>
    </source>
</evidence>
<dbReference type="CDD" id="cd00082">
    <property type="entry name" value="HisKA"/>
    <property type="match status" value="1"/>
</dbReference>
<keyword evidence="5" id="KW-0418">Kinase</keyword>
<dbReference type="Gene3D" id="1.20.120.160">
    <property type="entry name" value="HPT domain"/>
    <property type="match status" value="1"/>
</dbReference>
<evidence type="ECO:0000313" key="15">
    <source>
        <dbReference type="Proteomes" id="UP001479520"/>
    </source>
</evidence>
<dbReference type="Pfam" id="PF13426">
    <property type="entry name" value="PAS_9"/>
    <property type="match status" value="1"/>
</dbReference>
<feature type="domain" description="PAC" evidence="12">
    <location>
        <begin position="85"/>
        <end position="138"/>
    </location>
</feature>
<dbReference type="Gene3D" id="3.30.450.40">
    <property type="match status" value="1"/>
</dbReference>